<evidence type="ECO:0000313" key="2">
    <source>
        <dbReference type="EMBL" id="MBK9797624.1"/>
    </source>
</evidence>
<gene>
    <name evidence="2" type="ORF">IPP58_14255</name>
</gene>
<organism evidence="2 3">
    <name type="scientific">Candidatus Geothrix skivensis</name>
    <dbReference type="NCBI Taxonomy" id="2954439"/>
    <lineage>
        <taxon>Bacteria</taxon>
        <taxon>Pseudomonadati</taxon>
        <taxon>Acidobacteriota</taxon>
        <taxon>Holophagae</taxon>
        <taxon>Holophagales</taxon>
        <taxon>Holophagaceae</taxon>
        <taxon>Geothrix</taxon>
    </lineage>
</organism>
<keyword evidence="1" id="KW-0472">Membrane</keyword>
<keyword evidence="1" id="KW-0812">Transmembrane</keyword>
<comment type="caution">
    <text evidence="2">The sequence shown here is derived from an EMBL/GenBank/DDBJ whole genome shotgun (WGS) entry which is preliminary data.</text>
</comment>
<dbReference type="Proteomes" id="UP000886657">
    <property type="component" value="Unassembled WGS sequence"/>
</dbReference>
<dbReference type="AlphaFoldDB" id="A0A9D7SJF0"/>
<accession>A0A9D7SJF0</accession>
<proteinExistence type="predicted"/>
<evidence type="ECO:0000256" key="1">
    <source>
        <dbReference type="SAM" id="Phobius"/>
    </source>
</evidence>
<evidence type="ECO:0000313" key="3">
    <source>
        <dbReference type="Proteomes" id="UP000886657"/>
    </source>
</evidence>
<reference evidence="2" key="1">
    <citation type="submission" date="2020-10" db="EMBL/GenBank/DDBJ databases">
        <title>Connecting structure to function with the recovery of over 1000 high-quality activated sludge metagenome-assembled genomes encoding full-length rRNA genes using long-read sequencing.</title>
        <authorList>
            <person name="Singleton C.M."/>
            <person name="Petriglieri F."/>
            <person name="Kristensen J.M."/>
            <person name="Kirkegaard R.H."/>
            <person name="Michaelsen T.Y."/>
            <person name="Andersen M.H."/>
            <person name="Karst S.M."/>
            <person name="Dueholm M.S."/>
            <person name="Nielsen P.H."/>
            <person name="Albertsen M."/>
        </authorList>
    </citation>
    <scope>NUCLEOTIDE SEQUENCE</scope>
    <source>
        <strain evidence="2">Skiv_18-Q3-R9-52_MAXAC.067</strain>
    </source>
</reference>
<sequence>MTRFATPTMLGTPTIQIVIMSVFAFLLSNVSAIVDSFLHPEIPYFDEEHLIVGGITGAVSLTLLFLARSFLNRLVIARERINRLEIMLPICASCKKIRKPDSDPHSADSWQAIESYITEKTKTEFSHGICPECLAKLYPENHCIPPIGKGSNS</sequence>
<dbReference type="EMBL" id="JADKIO010000010">
    <property type="protein sequence ID" value="MBK9797624.1"/>
    <property type="molecule type" value="Genomic_DNA"/>
</dbReference>
<keyword evidence="1" id="KW-1133">Transmembrane helix</keyword>
<protein>
    <submittedName>
        <fullName evidence="2">Uncharacterized protein</fullName>
    </submittedName>
</protein>
<feature type="transmembrane region" description="Helical" evidence="1">
    <location>
        <begin position="51"/>
        <end position="71"/>
    </location>
</feature>
<name>A0A9D7SJF0_9BACT</name>